<dbReference type="PANTHER" id="PTHR33219:SF14">
    <property type="entry name" value="PROTEIN COFACTOR ASSEMBLY OF COMPLEX C SUBUNIT B CCB3, CHLOROPLASTIC-RELATED"/>
    <property type="match status" value="1"/>
</dbReference>
<accession>A0AAW8CD70</accession>
<gene>
    <name evidence="3" type="ORF">QJU57_07685</name>
</gene>
<dbReference type="Proteomes" id="UP001226020">
    <property type="component" value="Unassembled WGS sequence"/>
</dbReference>
<evidence type="ECO:0000313" key="3">
    <source>
        <dbReference type="EMBL" id="MDP8148957.1"/>
    </source>
</evidence>
<dbReference type="InterPro" id="IPR003425">
    <property type="entry name" value="CCB3/YggT"/>
</dbReference>
<comment type="caution">
    <text evidence="3">The sequence shown here is derived from an EMBL/GenBank/DDBJ whole genome shotgun (WGS) entry which is preliminary data.</text>
</comment>
<dbReference type="Pfam" id="PF02325">
    <property type="entry name" value="CCB3_YggT"/>
    <property type="match status" value="2"/>
</dbReference>
<dbReference type="PANTHER" id="PTHR33219">
    <property type="entry name" value="YLMG HOMOLOG PROTEIN 2, CHLOROPLASTIC"/>
    <property type="match status" value="1"/>
</dbReference>
<keyword evidence="2" id="KW-0472">Membrane</keyword>
<dbReference type="GO" id="GO:0016020">
    <property type="term" value="C:membrane"/>
    <property type="evidence" value="ECO:0007669"/>
    <property type="project" value="InterPro"/>
</dbReference>
<dbReference type="GeneID" id="300271566"/>
<feature type="transmembrane region" description="Helical" evidence="2">
    <location>
        <begin position="6"/>
        <end position="25"/>
    </location>
</feature>
<name>A0AAW8CD70_9PAST</name>
<evidence type="ECO:0000256" key="2">
    <source>
        <dbReference type="SAM" id="Phobius"/>
    </source>
</evidence>
<proteinExistence type="inferred from homology"/>
<organism evidence="3 4">
    <name type="scientific">Phocoenobacter atlanticus subsp. atlanticus</name>
    <dbReference type="NCBI Taxonomy" id="3061285"/>
    <lineage>
        <taxon>Bacteria</taxon>
        <taxon>Pseudomonadati</taxon>
        <taxon>Pseudomonadota</taxon>
        <taxon>Gammaproteobacteria</taxon>
        <taxon>Pasteurellales</taxon>
        <taxon>Pasteurellaceae</taxon>
        <taxon>Phocoenobacter</taxon>
        <taxon>Phocoenobacter atlanticus</taxon>
    </lineage>
</organism>
<dbReference type="EMBL" id="JASAXT010000013">
    <property type="protein sequence ID" value="MDP8148957.1"/>
    <property type="molecule type" value="Genomic_DNA"/>
</dbReference>
<comment type="similarity">
    <text evidence="1">Belongs to the YggT family.</text>
</comment>
<reference evidence="3 4" key="1">
    <citation type="journal article" date="2023" name="Front. Microbiol.">
        <title>Phylogeography and host specificity of Pasteurellaceae pathogenic to sea-farmed fish in the north-east Atlantic.</title>
        <authorList>
            <person name="Gulla S."/>
            <person name="Colquhoun D.J."/>
            <person name="Olsen A.B."/>
            <person name="Spilsberg B."/>
            <person name="Lagesen K."/>
            <person name="Aakesson C.P."/>
            <person name="Strom S."/>
            <person name="Manji F."/>
            <person name="Birkbeck T.H."/>
            <person name="Nilsen H.K."/>
        </authorList>
    </citation>
    <scope>NUCLEOTIDE SEQUENCE [LARGE SCALE GENOMIC DNA]</scope>
    <source>
        <strain evidence="3 4">NVIB3131</strain>
    </source>
</reference>
<keyword evidence="2" id="KW-1133">Transmembrane helix</keyword>
<feature type="transmembrane region" description="Helical" evidence="2">
    <location>
        <begin position="62"/>
        <end position="81"/>
    </location>
</feature>
<dbReference type="RefSeq" id="WP_306347468.1">
    <property type="nucleotide sequence ID" value="NZ_JASAVU010000013.1"/>
</dbReference>
<feature type="transmembrane region" description="Helical" evidence="2">
    <location>
        <begin position="150"/>
        <end position="170"/>
    </location>
</feature>
<keyword evidence="2" id="KW-0812">Transmembrane</keyword>
<keyword evidence="4" id="KW-1185">Reference proteome</keyword>
<dbReference type="AlphaFoldDB" id="A0AAW8CD70"/>
<feature type="transmembrane region" description="Helical" evidence="2">
    <location>
        <begin position="87"/>
        <end position="108"/>
    </location>
</feature>
<protein>
    <submittedName>
        <fullName evidence="3">YggT family protein</fullName>
    </submittedName>
</protein>
<evidence type="ECO:0000313" key="4">
    <source>
        <dbReference type="Proteomes" id="UP001226020"/>
    </source>
</evidence>
<sequence length="180" mass="20217">MEFIISLLNIVISFFSFVLILRAWLEFCRVSPQLPISQSLLRLTQPLVNPVSKVIPNLRGNINVAAILIAMVIVTLFYFFFIDTISITTAVLIGLLSVLKTFGQILFFTTLIRALMSWVTQGNHPLDYTVAQITEPVLGLIRRFLPKTGMLDFSVMVLAFILLALNQFLYSHLGGLWAIA</sequence>
<evidence type="ECO:0000256" key="1">
    <source>
        <dbReference type="ARBA" id="ARBA00010894"/>
    </source>
</evidence>